<proteinExistence type="predicted"/>
<reference evidence="5 6" key="1">
    <citation type="submission" date="2023-07" db="EMBL/GenBank/DDBJ databases">
        <title>Genomic Encyclopedia of Type Strains, Phase IV (KMG-IV): sequencing the most valuable type-strain genomes for metagenomic binning, comparative biology and taxonomic classification.</title>
        <authorList>
            <person name="Goeker M."/>
        </authorList>
    </citation>
    <scope>NUCLEOTIDE SEQUENCE [LARGE SCALE GENOMIC DNA]</scope>
    <source>
        <strain evidence="5 6">DSM 4006</strain>
    </source>
</reference>
<organism evidence="5 6">
    <name type="scientific">Alicyclobacillus cycloheptanicus</name>
    <dbReference type="NCBI Taxonomy" id="1457"/>
    <lineage>
        <taxon>Bacteria</taxon>
        <taxon>Bacillati</taxon>
        <taxon>Bacillota</taxon>
        <taxon>Bacilli</taxon>
        <taxon>Bacillales</taxon>
        <taxon>Alicyclobacillaceae</taxon>
        <taxon>Alicyclobacillus</taxon>
    </lineage>
</organism>
<keyword evidence="3" id="KW-0786">Thiamine pyrophosphate</keyword>
<dbReference type="PANTHER" id="PTHR11516">
    <property type="entry name" value="PYRUVATE DEHYDROGENASE E1 COMPONENT, ALPHA SUBUNIT BACTERIAL AND ORGANELLAR"/>
    <property type="match status" value="1"/>
</dbReference>
<dbReference type="SUPFAM" id="SSF52518">
    <property type="entry name" value="Thiamin diphosphate-binding fold (THDP-binding)"/>
    <property type="match status" value="1"/>
</dbReference>
<evidence type="ECO:0000313" key="6">
    <source>
        <dbReference type="Proteomes" id="UP001232973"/>
    </source>
</evidence>
<dbReference type="InterPro" id="IPR029061">
    <property type="entry name" value="THDP-binding"/>
</dbReference>
<keyword evidence="5" id="KW-0670">Pyruvate</keyword>
<comment type="cofactor">
    <cofactor evidence="1">
        <name>thiamine diphosphate</name>
        <dbReference type="ChEBI" id="CHEBI:58937"/>
    </cofactor>
</comment>
<keyword evidence="6" id="KW-1185">Reference proteome</keyword>
<comment type="caution">
    <text evidence="5">The sequence shown here is derived from an EMBL/GenBank/DDBJ whole genome shotgun (WGS) entry which is preliminary data.</text>
</comment>
<keyword evidence="2 5" id="KW-0560">Oxidoreductase</keyword>
<dbReference type="InterPro" id="IPR050642">
    <property type="entry name" value="PDH_E1_Alpha_Subunit"/>
</dbReference>
<dbReference type="Gene3D" id="3.40.50.970">
    <property type="match status" value="1"/>
</dbReference>
<name>A0ABT9XLL5_9BACL</name>
<evidence type="ECO:0000256" key="3">
    <source>
        <dbReference type="ARBA" id="ARBA00023052"/>
    </source>
</evidence>
<dbReference type="CDD" id="cd02000">
    <property type="entry name" value="TPP_E1_PDC_ADC_BCADC"/>
    <property type="match status" value="1"/>
</dbReference>
<dbReference type="InterPro" id="IPR001017">
    <property type="entry name" value="DH_E1"/>
</dbReference>
<dbReference type="GO" id="GO:0004739">
    <property type="term" value="F:pyruvate dehydrogenase (acetyl-transferring) activity"/>
    <property type="evidence" value="ECO:0007669"/>
    <property type="project" value="UniProtKB-EC"/>
</dbReference>
<evidence type="ECO:0000256" key="1">
    <source>
        <dbReference type="ARBA" id="ARBA00001964"/>
    </source>
</evidence>
<sequence length="333" mass="36042">MGSQASDLANTLQMPDSVSAAADELYYRMWLVRYFDEKVDEMFAKGMIHGTTHLCVGQEATAIGGCAVLRDEDKITSTHRGHGHCIGKGADVNRMMAELMGRATGYCKGKGGSMHIADVERGNLGANGIVGGGIPLAVGAALTSKMMKQNYVVLCYFGDGASNEGSFHEAVNLASIWSLPVVFLCENNQYGMSGSVKEMMHIEHIADRAAAYGIPGVVADGNDLLEVIRVTDEAVARARRGDGPTLIEAKTYRWKGHSKSDGRKYRTREEEAEWKAKDPILRFGSTLLASGACTQDDLDRLQQRARADIEAAVQFALDSPMPDIATLEEDVFA</sequence>
<evidence type="ECO:0000256" key="2">
    <source>
        <dbReference type="ARBA" id="ARBA00023002"/>
    </source>
</evidence>
<dbReference type="PANTHER" id="PTHR11516:SF60">
    <property type="entry name" value="PYRUVATE DEHYDROGENASE E1 COMPONENT SUBUNIT ALPHA"/>
    <property type="match status" value="1"/>
</dbReference>
<dbReference type="EMBL" id="JAUSTP010000034">
    <property type="protein sequence ID" value="MDQ0191204.1"/>
    <property type="molecule type" value="Genomic_DNA"/>
</dbReference>
<protein>
    <submittedName>
        <fullName evidence="5">Pyruvate dehydrogenase E1 component alpha subunit</fullName>
        <ecNumber evidence="5">1.2.4.1</ecNumber>
    </submittedName>
</protein>
<gene>
    <name evidence="5" type="ORF">J2S03_003073</name>
</gene>
<dbReference type="EC" id="1.2.4.1" evidence="5"/>
<accession>A0ABT9XLL5</accession>
<dbReference type="Proteomes" id="UP001232973">
    <property type="component" value="Unassembled WGS sequence"/>
</dbReference>
<evidence type="ECO:0000259" key="4">
    <source>
        <dbReference type="Pfam" id="PF00676"/>
    </source>
</evidence>
<evidence type="ECO:0000313" key="5">
    <source>
        <dbReference type="EMBL" id="MDQ0191204.1"/>
    </source>
</evidence>
<feature type="domain" description="Dehydrogenase E1 component" evidence="4">
    <location>
        <begin position="28"/>
        <end position="324"/>
    </location>
</feature>
<dbReference type="Pfam" id="PF00676">
    <property type="entry name" value="E1_dh"/>
    <property type="match status" value="1"/>
</dbReference>